<comment type="caution">
    <text evidence="2">The sequence shown here is derived from an EMBL/GenBank/DDBJ whole genome shotgun (WGS) entry which is preliminary data.</text>
</comment>
<dbReference type="GO" id="GO:0006631">
    <property type="term" value="P:fatty acid metabolic process"/>
    <property type="evidence" value="ECO:0007669"/>
    <property type="project" value="InterPro"/>
</dbReference>
<feature type="domain" description="3-hydroxyacyl-CoA dehydrogenase NAD binding" evidence="1">
    <location>
        <begin position="21"/>
        <end position="61"/>
    </location>
</feature>
<dbReference type="RefSeq" id="WP_289320767.1">
    <property type="nucleotide sequence ID" value="NZ_JAUCEY010000008.1"/>
</dbReference>
<gene>
    <name evidence="2" type="ORF">QUF89_21390</name>
</gene>
<dbReference type="InterPro" id="IPR036291">
    <property type="entry name" value="NAD(P)-bd_dom_sf"/>
</dbReference>
<sequence>MTRLHTNQLVEGMTYKQIQSITVIGAGQMGHQIAMLAAFGGYGTILQDAQENALNIALGKLDH</sequence>
<protein>
    <submittedName>
        <fullName evidence="2">3-hydroxyacyl-CoA dehydrogenase NAD-binding domain-containing protein</fullName>
    </submittedName>
</protein>
<name>A0AAW7ISR7_9BACI</name>
<dbReference type="Gene3D" id="3.40.50.720">
    <property type="entry name" value="NAD(P)-binding Rossmann-like Domain"/>
    <property type="match status" value="1"/>
</dbReference>
<organism evidence="2 3">
    <name type="scientific">Peribacillus simplex</name>
    <dbReference type="NCBI Taxonomy" id="1478"/>
    <lineage>
        <taxon>Bacteria</taxon>
        <taxon>Bacillati</taxon>
        <taxon>Bacillota</taxon>
        <taxon>Bacilli</taxon>
        <taxon>Bacillales</taxon>
        <taxon>Bacillaceae</taxon>
        <taxon>Peribacillus</taxon>
    </lineage>
</organism>
<dbReference type="SUPFAM" id="SSF51735">
    <property type="entry name" value="NAD(P)-binding Rossmann-fold domains"/>
    <property type="match status" value="1"/>
</dbReference>
<dbReference type="Pfam" id="PF02737">
    <property type="entry name" value="3HCDH_N"/>
    <property type="match status" value="1"/>
</dbReference>
<dbReference type="AlphaFoldDB" id="A0AAW7ISR7"/>
<dbReference type="InterPro" id="IPR006176">
    <property type="entry name" value="3-OHacyl-CoA_DH_NAD-bd"/>
</dbReference>
<reference evidence="2" key="1">
    <citation type="submission" date="2023-06" db="EMBL/GenBank/DDBJ databases">
        <title>Comparative genomics of Bacillaceae isolates and their secondary metabolite potential.</title>
        <authorList>
            <person name="Song L."/>
            <person name="Nielsen L.J."/>
            <person name="Mohite O."/>
            <person name="Xu X."/>
            <person name="Weber T."/>
            <person name="Kovacs A.T."/>
        </authorList>
    </citation>
    <scope>NUCLEOTIDE SEQUENCE</scope>
    <source>
        <strain evidence="2">D8_B_37</strain>
    </source>
</reference>
<proteinExistence type="predicted"/>
<dbReference type="GO" id="GO:0070403">
    <property type="term" value="F:NAD+ binding"/>
    <property type="evidence" value="ECO:0007669"/>
    <property type="project" value="InterPro"/>
</dbReference>
<evidence type="ECO:0000259" key="1">
    <source>
        <dbReference type="Pfam" id="PF02737"/>
    </source>
</evidence>
<dbReference type="EMBL" id="JAUCEY010000008">
    <property type="protein sequence ID" value="MDM5454682.1"/>
    <property type="molecule type" value="Genomic_DNA"/>
</dbReference>
<evidence type="ECO:0000313" key="2">
    <source>
        <dbReference type="EMBL" id="MDM5454682.1"/>
    </source>
</evidence>
<dbReference type="Proteomes" id="UP001234602">
    <property type="component" value="Unassembled WGS sequence"/>
</dbReference>
<accession>A0AAW7ISR7</accession>
<evidence type="ECO:0000313" key="3">
    <source>
        <dbReference type="Proteomes" id="UP001234602"/>
    </source>
</evidence>